<dbReference type="EMBL" id="BPQV01000005">
    <property type="protein sequence ID" value="GJE27129.1"/>
    <property type="molecule type" value="Genomic_DNA"/>
</dbReference>
<sequence>MKSMKTLLAGAVLATSMVGAGTISASAQQIYLGPNGPGVDLRSRAQRDRDDRREMMRRDDDRYYRQQRFGDRRDRGYRRDYDY</sequence>
<dbReference type="Proteomes" id="UP001055156">
    <property type="component" value="Unassembled WGS sequence"/>
</dbReference>
<gene>
    <name evidence="3" type="ORF">LKMONMHP_1985</name>
</gene>
<evidence type="ECO:0000313" key="3">
    <source>
        <dbReference type="EMBL" id="GJE27129.1"/>
    </source>
</evidence>
<feature type="signal peptide" evidence="2">
    <location>
        <begin position="1"/>
        <end position="20"/>
    </location>
</feature>
<evidence type="ECO:0000313" key="4">
    <source>
        <dbReference type="Proteomes" id="UP001055156"/>
    </source>
</evidence>
<evidence type="ECO:0000256" key="2">
    <source>
        <dbReference type="SAM" id="SignalP"/>
    </source>
</evidence>
<comment type="caution">
    <text evidence="3">The sequence shown here is derived from an EMBL/GenBank/DDBJ whole genome shotgun (WGS) entry which is preliminary data.</text>
</comment>
<name>A0ABQ4T9H7_METOR</name>
<dbReference type="RefSeq" id="WP_373324979.1">
    <property type="nucleotide sequence ID" value="NZ_BPQV01000005.1"/>
</dbReference>
<reference evidence="3" key="2">
    <citation type="submission" date="2021-08" db="EMBL/GenBank/DDBJ databases">
        <authorList>
            <person name="Tani A."/>
            <person name="Ola A."/>
            <person name="Ogura Y."/>
            <person name="Katsura K."/>
            <person name="Hayashi T."/>
        </authorList>
    </citation>
    <scope>NUCLEOTIDE SEQUENCE</scope>
    <source>
        <strain evidence="3">NBRC 15689</strain>
    </source>
</reference>
<reference evidence="3" key="1">
    <citation type="journal article" date="2021" name="Front. Microbiol.">
        <title>Comprehensive Comparative Genomics and Phenotyping of Methylobacterium Species.</title>
        <authorList>
            <person name="Alessa O."/>
            <person name="Ogura Y."/>
            <person name="Fujitani Y."/>
            <person name="Takami H."/>
            <person name="Hayashi T."/>
            <person name="Sahin N."/>
            <person name="Tani A."/>
        </authorList>
    </citation>
    <scope>NUCLEOTIDE SEQUENCE</scope>
    <source>
        <strain evidence="3">NBRC 15689</strain>
    </source>
</reference>
<feature type="compositionally biased region" description="Basic and acidic residues" evidence="1">
    <location>
        <begin position="41"/>
        <end position="83"/>
    </location>
</feature>
<protein>
    <submittedName>
        <fullName evidence="3">Uncharacterized protein</fullName>
    </submittedName>
</protein>
<keyword evidence="2" id="KW-0732">Signal</keyword>
<feature type="region of interest" description="Disordered" evidence="1">
    <location>
        <begin position="30"/>
        <end position="83"/>
    </location>
</feature>
<keyword evidence="4" id="KW-1185">Reference proteome</keyword>
<accession>A0ABQ4T9H7</accession>
<organism evidence="3 4">
    <name type="scientific">Methylobacterium organophilum</name>
    <dbReference type="NCBI Taxonomy" id="410"/>
    <lineage>
        <taxon>Bacteria</taxon>
        <taxon>Pseudomonadati</taxon>
        <taxon>Pseudomonadota</taxon>
        <taxon>Alphaproteobacteria</taxon>
        <taxon>Hyphomicrobiales</taxon>
        <taxon>Methylobacteriaceae</taxon>
        <taxon>Methylobacterium</taxon>
    </lineage>
</organism>
<evidence type="ECO:0000256" key="1">
    <source>
        <dbReference type="SAM" id="MobiDB-lite"/>
    </source>
</evidence>
<proteinExistence type="predicted"/>
<feature type="chain" id="PRO_5047479504" evidence="2">
    <location>
        <begin position="21"/>
        <end position="83"/>
    </location>
</feature>